<dbReference type="SUPFAM" id="SSF88946">
    <property type="entry name" value="Sigma2 domain of RNA polymerase sigma factors"/>
    <property type="match status" value="1"/>
</dbReference>
<accession>A0A917BZE5</accession>
<dbReference type="PROSITE" id="PS01063">
    <property type="entry name" value="SIGMA70_ECF"/>
    <property type="match status" value="1"/>
</dbReference>
<dbReference type="PANTHER" id="PTHR43133:SF8">
    <property type="entry name" value="RNA POLYMERASE SIGMA FACTOR HI_1459-RELATED"/>
    <property type="match status" value="1"/>
</dbReference>
<dbReference type="InterPro" id="IPR014284">
    <property type="entry name" value="RNA_pol_sigma-70_dom"/>
</dbReference>
<dbReference type="InterPro" id="IPR039425">
    <property type="entry name" value="RNA_pol_sigma-70-like"/>
</dbReference>
<proteinExistence type="inferred from homology"/>
<dbReference type="EMBL" id="BMKR01000002">
    <property type="protein sequence ID" value="GGF63157.1"/>
    <property type="molecule type" value="Genomic_DNA"/>
</dbReference>
<evidence type="ECO:0000256" key="3">
    <source>
        <dbReference type="ARBA" id="ARBA00023082"/>
    </source>
</evidence>
<dbReference type="CDD" id="cd06171">
    <property type="entry name" value="Sigma70_r4"/>
    <property type="match status" value="1"/>
</dbReference>
<dbReference type="InterPro" id="IPR013249">
    <property type="entry name" value="RNA_pol_sigma70_r4_t2"/>
</dbReference>
<keyword evidence="3 6" id="KW-0731">Sigma factor</keyword>
<evidence type="ECO:0000256" key="2">
    <source>
        <dbReference type="ARBA" id="ARBA00023015"/>
    </source>
</evidence>
<organism evidence="9 10">
    <name type="scientific">Paenibacillus albidus</name>
    <dbReference type="NCBI Taxonomy" id="2041023"/>
    <lineage>
        <taxon>Bacteria</taxon>
        <taxon>Bacillati</taxon>
        <taxon>Bacillota</taxon>
        <taxon>Bacilli</taxon>
        <taxon>Bacillales</taxon>
        <taxon>Paenibacillaceae</taxon>
        <taxon>Paenibacillus</taxon>
    </lineage>
</organism>
<keyword evidence="4 6" id="KW-0238">DNA-binding</keyword>
<evidence type="ECO:0000256" key="1">
    <source>
        <dbReference type="ARBA" id="ARBA00010641"/>
    </source>
</evidence>
<keyword evidence="2 6" id="KW-0805">Transcription regulation</keyword>
<dbReference type="GO" id="GO:0006950">
    <property type="term" value="P:response to stress"/>
    <property type="evidence" value="ECO:0007669"/>
    <property type="project" value="UniProtKB-ARBA"/>
</dbReference>
<comment type="caution">
    <text evidence="9">The sequence shown here is derived from an EMBL/GenBank/DDBJ whole genome shotgun (WGS) entry which is preliminary data.</text>
</comment>
<evidence type="ECO:0000313" key="10">
    <source>
        <dbReference type="Proteomes" id="UP000637643"/>
    </source>
</evidence>
<dbReference type="PANTHER" id="PTHR43133">
    <property type="entry name" value="RNA POLYMERASE ECF-TYPE SIGMA FACTO"/>
    <property type="match status" value="1"/>
</dbReference>
<dbReference type="GO" id="GO:0003677">
    <property type="term" value="F:DNA binding"/>
    <property type="evidence" value="ECO:0007669"/>
    <property type="project" value="UniProtKB-KW"/>
</dbReference>
<dbReference type="AlphaFoldDB" id="A0A917BZE5"/>
<dbReference type="InterPro" id="IPR000838">
    <property type="entry name" value="RNA_pol_sigma70_ECF_CS"/>
</dbReference>
<sequence length="180" mass="21178">MKEYSITEQQAREMFEEHASYVYGIALMITKLPALADDITQETFLRAYSKYHRYDESRPIRPWLYRITVNMTRDVLRRKSWQKLFSRVPETDTAREQSAESIVMHDEAKQQLWSVVGRLSQKQREVVTLHYYAGLPLPETAAVLGIPLGTCKSRLHMALTKLRLYNEQEPELFRVREGLK</sequence>
<dbReference type="Proteomes" id="UP000637643">
    <property type="component" value="Unassembled WGS sequence"/>
</dbReference>
<reference evidence="9" key="1">
    <citation type="journal article" date="2014" name="Int. J. Syst. Evol. Microbiol.">
        <title>Complete genome sequence of Corynebacterium casei LMG S-19264T (=DSM 44701T), isolated from a smear-ripened cheese.</title>
        <authorList>
            <consortium name="US DOE Joint Genome Institute (JGI-PGF)"/>
            <person name="Walter F."/>
            <person name="Albersmeier A."/>
            <person name="Kalinowski J."/>
            <person name="Ruckert C."/>
        </authorList>
    </citation>
    <scope>NUCLEOTIDE SEQUENCE</scope>
    <source>
        <strain evidence="9">CGMCC 1.16134</strain>
    </source>
</reference>
<dbReference type="Pfam" id="PF04542">
    <property type="entry name" value="Sigma70_r2"/>
    <property type="match status" value="1"/>
</dbReference>
<dbReference type="RefSeq" id="WP_189022048.1">
    <property type="nucleotide sequence ID" value="NZ_BMKR01000002.1"/>
</dbReference>
<evidence type="ECO:0000256" key="4">
    <source>
        <dbReference type="ARBA" id="ARBA00023125"/>
    </source>
</evidence>
<dbReference type="InterPro" id="IPR036388">
    <property type="entry name" value="WH-like_DNA-bd_sf"/>
</dbReference>
<dbReference type="Gene3D" id="1.10.10.10">
    <property type="entry name" value="Winged helix-like DNA-binding domain superfamily/Winged helix DNA-binding domain"/>
    <property type="match status" value="1"/>
</dbReference>
<dbReference type="GO" id="GO:0016987">
    <property type="term" value="F:sigma factor activity"/>
    <property type="evidence" value="ECO:0007669"/>
    <property type="project" value="UniProtKB-KW"/>
</dbReference>
<evidence type="ECO:0000259" key="7">
    <source>
        <dbReference type="Pfam" id="PF04542"/>
    </source>
</evidence>
<dbReference type="SUPFAM" id="SSF88659">
    <property type="entry name" value="Sigma3 and sigma4 domains of RNA polymerase sigma factors"/>
    <property type="match status" value="1"/>
</dbReference>
<dbReference type="InterPro" id="IPR013324">
    <property type="entry name" value="RNA_pol_sigma_r3/r4-like"/>
</dbReference>
<reference evidence="9" key="2">
    <citation type="submission" date="2020-09" db="EMBL/GenBank/DDBJ databases">
        <authorList>
            <person name="Sun Q."/>
            <person name="Zhou Y."/>
        </authorList>
    </citation>
    <scope>NUCLEOTIDE SEQUENCE</scope>
    <source>
        <strain evidence="9">CGMCC 1.16134</strain>
    </source>
</reference>
<name>A0A917BZE5_9BACL</name>
<keyword evidence="5 6" id="KW-0804">Transcription</keyword>
<evidence type="ECO:0000313" key="9">
    <source>
        <dbReference type="EMBL" id="GGF63157.1"/>
    </source>
</evidence>
<protein>
    <recommendedName>
        <fullName evidence="6">RNA polymerase sigma factor</fullName>
    </recommendedName>
</protein>
<evidence type="ECO:0000256" key="5">
    <source>
        <dbReference type="ARBA" id="ARBA00023163"/>
    </source>
</evidence>
<feature type="domain" description="RNA polymerase sigma factor 70 region 4 type 2" evidence="8">
    <location>
        <begin position="110"/>
        <end position="162"/>
    </location>
</feature>
<feature type="domain" description="RNA polymerase sigma-70 region 2" evidence="7">
    <location>
        <begin position="14"/>
        <end position="81"/>
    </location>
</feature>
<dbReference type="InterPro" id="IPR007627">
    <property type="entry name" value="RNA_pol_sigma70_r2"/>
</dbReference>
<dbReference type="Gene3D" id="1.10.1740.10">
    <property type="match status" value="1"/>
</dbReference>
<comment type="similarity">
    <text evidence="1 6">Belongs to the sigma-70 factor family. ECF subfamily.</text>
</comment>
<dbReference type="GO" id="GO:0006352">
    <property type="term" value="P:DNA-templated transcription initiation"/>
    <property type="evidence" value="ECO:0007669"/>
    <property type="project" value="InterPro"/>
</dbReference>
<dbReference type="Pfam" id="PF08281">
    <property type="entry name" value="Sigma70_r4_2"/>
    <property type="match status" value="1"/>
</dbReference>
<evidence type="ECO:0000259" key="8">
    <source>
        <dbReference type="Pfam" id="PF08281"/>
    </source>
</evidence>
<gene>
    <name evidence="9" type="ORF">GCM10010912_05300</name>
</gene>
<evidence type="ECO:0000256" key="6">
    <source>
        <dbReference type="RuleBase" id="RU000716"/>
    </source>
</evidence>
<dbReference type="InterPro" id="IPR013325">
    <property type="entry name" value="RNA_pol_sigma_r2"/>
</dbReference>
<keyword evidence="10" id="KW-1185">Reference proteome</keyword>
<dbReference type="NCBIfam" id="TIGR02937">
    <property type="entry name" value="sigma70-ECF"/>
    <property type="match status" value="1"/>
</dbReference>